<gene>
    <name evidence="2" type="ORF">NDU88_000402</name>
</gene>
<proteinExistence type="predicted"/>
<accession>A0AAV7UQY3</accession>
<evidence type="ECO:0000256" key="1">
    <source>
        <dbReference type="SAM" id="MobiDB-lite"/>
    </source>
</evidence>
<dbReference type="Proteomes" id="UP001066276">
    <property type="component" value="Chromosome 2_2"/>
</dbReference>
<sequence length="74" mass="8435">MPVNPQRRPASREEPGGWCVGTRTSEKAADGREEGRGRHKQQQHSRTERRKKMEFRRRVTEQRCSNVGGTGGAM</sequence>
<name>A0AAV7UQY3_PLEWA</name>
<protein>
    <submittedName>
        <fullName evidence="2">Uncharacterized protein</fullName>
    </submittedName>
</protein>
<feature type="region of interest" description="Disordered" evidence="1">
    <location>
        <begin position="1"/>
        <end position="74"/>
    </location>
</feature>
<dbReference type="EMBL" id="JANPWB010000004">
    <property type="protein sequence ID" value="KAJ1191086.1"/>
    <property type="molecule type" value="Genomic_DNA"/>
</dbReference>
<feature type="compositionally biased region" description="Basic residues" evidence="1">
    <location>
        <begin position="37"/>
        <end position="55"/>
    </location>
</feature>
<organism evidence="2 3">
    <name type="scientific">Pleurodeles waltl</name>
    <name type="common">Iberian ribbed newt</name>
    <dbReference type="NCBI Taxonomy" id="8319"/>
    <lineage>
        <taxon>Eukaryota</taxon>
        <taxon>Metazoa</taxon>
        <taxon>Chordata</taxon>
        <taxon>Craniata</taxon>
        <taxon>Vertebrata</taxon>
        <taxon>Euteleostomi</taxon>
        <taxon>Amphibia</taxon>
        <taxon>Batrachia</taxon>
        <taxon>Caudata</taxon>
        <taxon>Salamandroidea</taxon>
        <taxon>Salamandridae</taxon>
        <taxon>Pleurodelinae</taxon>
        <taxon>Pleurodeles</taxon>
    </lineage>
</organism>
<evidence type="ECO:0000313" key="3">
    <source>
        <dbReference type="Proteomes" id="UP001066276"/>
    </source>
</evidence>
<comment type="caution">
    <text evidence="2">The sequence shown here is derived from an EMBL/GenBank/DDBJ whole genome shotgun (WGS) entry which is preliminary data.</text>
</comment>
<feature type="compositionally biased region" description="Basic and acidic residues" evidence="1">
    <location>
        <begin position="24"/>
        <end position="36"/>
    </location>
</feature>
<evidence type="ECO:0000313" key="2">
    <source>
        <dbReference type="EMBL" id="KAJ1191086.1"/>
    </source>
</evidence>
<keyword evidence="3" id="KW-1185">Reference proteome</keyword>
<dbReference type="AlphaFoldDB" id="A0AAV7UQY3"/>
<reference evidence="2" key="1">
    <citation type="journal article" date="2022" name="bioRxiv">
        <title>Sequencing and chromosome-scale assembly of the giantPleurodeles waltlgenome.</title>
        <authorList>
            <person name="Brown T."/>
            <person name="Elewa A."/>
            <person name="Iarovenko S."/>
            <person name="Subramanian E."/>
            <person name="Araus A.J."/>
            <person name="Petzold A."/>
            <person name="Susuki M."/>
            <person name="Suzuki K.-i.T."/>
            <person name="Hayashi T."/>
            <person name="Toyoda A."/>
            <person name="Oliveira C."/>
            <person name="Osipova E."/>
            <person name="Leigh N.D."/>
            <person name="Simon A."/>
            <person name="Yun M.H."/>
        </authorList>
    </citation>
    <scope>NUCLEOTIDE SEQUENCE</scope>
    <source>
        <strain evidence="2">20211129_DDA</strain>
        <tissue evidence="2">Liver</tissue>
    </source>
</reference>